<protein>
    <submittedName>
        <fullName evidence="3">Methyltransferase domain-containing protein</fullName>
    </submittedName>
</protein>
<evidence type="ECO:0000313" key="4">
    <source>
        <dbReference type="Proteomes" id="UP000737113"/>
    </source>
</evidence>
<keyword evidence="3" id="KW-0489">Methyltransferase</keyword>
<feature type="domain" description="Methyltransferase type 11" evidence="2">
    <location>
        <begin position="47"/>
        <end position="95"/>
    </location>
</feature>
<dbReference type="Gene3D" id="3.40.50.150">
    <property type="entry name" value="Vaccinia Virus protein VP39"/>
    <property type="match status" value="1"/>
</dbReference>
<reference evidence="3" key="1">
    <citation type="submission" date="2020-04" db="EMBL/GenBank/DDBJ databases">
        <title>Description of Shewanella salipaludis sp. nov., isolated from a salt marsh.</title>
        <authorList>
            <person name="Park S."/>
            <person name="Yoon J.-H."/>
        </authorList>
    </citation>
    <scope>NUCLEOTIDE SEQUENCE</scope>
    <source>
        <strain evidence="3">SHSM-M6</strain>
    </source>
</reference>
<evidence type="ECO:0000256" key="1">
    <source>
        <dbReference type="SAM" id="MobiDB-lite"/>
    </source>
</evidence>
<keyword evidence="4" id="KW-1185">Reference proteome</keyword>
<evidence type="ECO:0000313" key="3">
    <source>
        <dbReference type="EMBL" id="NMH64124.1"/>
    </source>
</evidence>
<organism evidence="3 4">
    <name type="scientific">Shewanella salipaludis</name>
    <dbReference type="NCBI Taxonomy" id="2723052"/>
    <lineage>
        <taxon>Bacteria</taxon>
        <taxon>Pseudomonadati</taxon>
        <taxon>Pseudomonadota</taxon>
        <taxon>Gammaproteobacteria</taxon>
        <taxon>Alteromonadales</taxon>
        <taxon>Shewanellaceae</taxon>
        <taxon>Shewanella</taxon>
    </lineage>
</organism>
<dbReference type="GO" id="GO:0032259">
    <property type="term" value="P:methylation"/>
    <property type="evidence" value="ECO:0007669"/>
    <property type="project" value="UniProtKB-KW"/>
</dbReference>
<dbReference type="InterPro" id="IPR013216">
    <property type="entry name" value="Methyltransf_11"/>
</dbReference>
<dbReference type="InterPro" id="IPR029063">
    <property type="entry name" value="SAM-dependent_MTases_sf"/>
</dbReference>
<dbReference type="GO" id="GO:0008757">
    <property type="term" value="F:S-adenosylmethionine-dependent methyltransferase activity"/>
    <property type="evidence" value="ECO:0007669"/>
    <property type="project" value="InterPro"/>
</dbReference>
<name>A0A972FYX5_9GAMM</name>
<evidence type="ECO:0000259" key="2">
    <source>
        <dbReference type="Pfam" id="PF08241"/>
    </source>
</evidence>
<comment type="caution">
    <text evidence="3">The sequence shown here is derived from an EMBL/GenBank/DDBJ whole genome shotgun (WGS) entry which is preliminary data.</text>
</comment>
<dbReference type="SUPFAM" id="SSF53335">
    <property type="entry name" value="S-adenosyl-L-methionine-dependent methyltransferases"/>
    <property type="match status" value="1"/>
</dbReference>
<dbReference type="AlphaFoldDB" id="A0A972FYX5"/>
<sequence>MTCVSPWWPKIFGYHLLKLGPLSAQLPGEGCSVAHQFSLFPDSGAQLQGDFCHLPLQNASMDAVLMSLLLEFEADPYRILRETDRVLISGGYLLIVGLNPLSPAFIGKLLPKHRDELPWSGRFFLPSRVRDWLGLLGYQVVCDERLLYHSLLGEIQDSGFWQQTLEAWLPSAGSLYLIVARKLETPLTPIADRRKRRQPQWSTAPSAGRSGRVSQPKVK</sequence>
<gene>
    <name evidence="3" type="ORF">HC757_02900</name>
</gene>
<accession>A0A972FYX5</accession>
<dbReference type="EMBL" id="JAAXYH010000002">
    <property type="protein sequence ID" value="NMH64124.1"/>
    <property type="molecule type" value="Genomic_DNA"/>
</dbReference>
<keyword evidence="3" id="KW-0808">Transferase</keyword>
<feature type="region of interest" description="Disordered" evidence="1">
    <location>
        <begin position="194"/>
        <end position="219"/>
    </location>
</feature>
<dbReference type="Proteomes" id="UP000737113">
    <property type="component" value="Unassembled WGS sequence"/>
</dbReference>
<proteinExistence type="predicted"/>
<dbReference type="Pfam" id="PF08241">
    <property type="entry name" value="Methyltransf_11"/>
    <property type="match status" value="1"/>
</dbReference>